<reference evidence="4" key="1">
    <citation type="submission" date="2020-06" db="EMBL/GenBank/DDBJ databases">
        <title>Legume-microbial interactions unlock mineral nutrients during tropical forest succession.</title>
        <authorList>
            <person name="Epihov D.Z."/>
        </authorList>
    </citation>
    <scope>NUCLEOTIDE SEQUENCE [LARGE SCALE GENOMIC DNA]</scope>
    <source>
        <strain evidence="4">Pan2503</strain>
    </source>
</reference>
<feature type="repeat" description="NHL" evidence="2">
    <location>
        <begin position="178"/>
        <end position="240"/>
    </location>
</feature>
<proteinExistence type="predicted"/>
<dbReference type="InterPro" id="IPR050952">
    <property type="entry name" value="TRIM-NHL_E3_ligases"/>
</dbReference>
<evidence type="ECO:0000313" key="4">
    <source>
        <dbReference type="EMBL" id="MBA0086140.1"/>
    </source>
</evidence>
<organism evidence="4 5">
    <name type="scientific">Candidatus Acidiferrum panamense</name>
    <dbReference type="NCBI Taxonomy" id="2741543"/>
    <lineage>
        <taxon>Bacteria</taxon>
        <taxon>Pseudomonadati</taxon>
        <taxon>Acidobacteriota</taxon>
        <taxon>Terriglobia</taxon>
        <taxon>Candidatus Acidiferrales</taxon>
        <taxon>Candidatus Acidiferrum</taxon>
    </lineage>
</organism>
<dbReference type="Gene3D" id="2.120.10.30">
    <property type="entry name" value="TolB, C-terminal domain"/>
    <property type="match status" value="1"/>
</dbReference>
<feature type="repeat" description="NHL" evidence="2">
    <location>
        <begin position="123"/>
        <end position="171"/>
    </location>
</feature>
<evidence type="ECO:0000256" key="1">
    <source>
        <dbReference type="ARBA" id="ARBA00022737"/>
    </source>
</evidence>
<dbReference type="Pfam" id="PF01436">
    <property type="entry name" value="NHL"/>
    <property type="match status" value="2"/>
</dbReference>
<dbReference type="InterPro" id="IPR011042">
    <property type="entry name" value="6-blade_b-propeller_TolB-like"/>
</dbReference>
<evidence type="ECO:0000256" key="2">
    <source>
        <dbReference type="PROSITE-ProRule" id="PRU00504"/>
    </source>
</evidence>
<sequence>MKEPTMALSRILWSALAVGASILLTTHYLNTRALAQSSNARSTTAGNPITGEGLPNPASIVTRNWGQLPAGRKWGTTAGIDIDPTDGNVWAYERCGAGTAGGGPVDCDNTPLDPIFKFDRRTGAVLANFGKGVMVTPHGIAVDRQGNVWVTDFAGNKNGTKGHQVHKFSPKGEKLMSLGVAGKPGNADGQFNQPNAVVVGPDGSIYVADGHDAQGMITAKAVAEGISRGATSRISKFSPDGKFIKSWGQIGVRHGEFRTPHALKFDSQGRLWVADRGNHRIEIFDQNGTYLESRYMFSRPSGIFIKGETVYVIDSESGPYNHPNWRDGVRIGPVGEDRVTGFIPPFDREDRVYQGTMGEGVAVDADGNVYAAEGPNSISQAGGAFTKYSLRR</sequence>
<dbReference type="SUPFAM" id="SSF101898">
    <property type="entry name" value="NHL repeat"/>
    <property type="match status" value="1"/>
</dbReference>
<feature type="repeat" description="NHL" evidence="2">
    <location>
        <begin position="248"/>
        <end position="287"/>
    </location>
</feature>
<evidence type="ECO:0008006" key="6">
    <source>
        <dbReference type="Google" id="ProtNLM"/>
    </source>
</evidence>
<dbReference type="PANTHER" id="PTHR24104:SF25">
    <property type="entry name" value="PROTEIN LIN-41"/>
    <property type="match status" value="1"/>
</dbReference>
<protein>
    <recommendedName>
        <fullName evidence="6">NHL repeat containing protein</fullName>
    </recommendedName>
</protein>
<comment type="caution">
    <text evidence="4">The sequence shown here is derived from an EMBL/GenBank/DDBJ whole genome shotgun (WGS) entry which is preliminary data.</text>
</comment>
<dbReference type="PROSITE" id="PS51125">
    <property type="entry name" value="NHL"/>
    <property type="match status" value="3"/>
</dbReference>
<name>A0A7V8NS08_9BACT</name>
<accession>A0A7V8NS08</accession>
<dbReference type="PANTHER" id="PTHR24104">
    <property type="entry name" value="E3 UBIQUITIN-PROTEIN LIGASE NHLRC1-RELATED"/>
    <property type="match status" value="1"/>
</dbReference>
<feature type="compositionally biased region" description="Polar residues" evidence="3">
    <location>
        <begin position="37"/>
        <end position="47"/>
    </location>
</feature>
<keyword evidence="1" id="KW-0677">Repeat</keyword>
<gene>
    <name evidence="4" type="ORF">HRJ53_14225</name>
</gene>
<dbReference type="Proteomes" id="UP000567293">
    <property type="component" value="Unassembled WGS sequence"/>
</dbReference>
<evidence type="ECO:0000256" key="3">
    <source>
        <dbReference type="SAM" id="MobiDB-lite"/>
    </source>
</evidence>
<dbReference type="EMBL" id="JACDQQ010001370">
    <property type="protein sequence ID" value="MBA0086140.1"/>
    <property type="molecule type" value="Genomic_DNA"/>
</dbReference>
<feature type="region of interest" description="Disordered" evidence="3">
    <location>
        <begin position="37"/>
        <end position="62"/>
    </location>
</feature>
<dbReference type="AlphaFoldDB" id="A0A7V8NS08"/>
<dbReference type="InterPro" id="IPR001258">
    <property type="entry name" value="NHL_repeat"/>
</dbReference>
<dbReference type="GO" id="GO:0008270">
    <property type="term" value="F:zinc ion binding"/>
    <property type="evidence" value="ECO:0007669"/>
    <property type="project" value="UniProtKB-KW"/>
</dbReference>
<evidence type="ECO:0000313" key="5">
    <source>
        <dbReference type="Proteomes" id="UP000567293"/>
    </source>
</evidence>
<keyword evidence="5" id="KW-1185">Reference proteome</keyword>
<dbReference type="CDD" id="cd14958">
    <property type="entry name" value="NHL_PAL_like"/>
    <property type="match status" value="1"/>
</dbReference>